<dbReference type="Proteomes" id="UP000004508">
    <property type="component" value="Unassembled WGS sequence"/>
</dbReference>
<evidence type="ECO:0000313" key="5">
    <source>
        <dbReference type="EMBL" id="EFH81694.1"/>
    </source>
</evidence>
<evidence type="ECO:0000313" key="6">
    <source>
        <dbReference type="Proteomes" id="UP000004508"/>
    </source>
</evidence>
<dbReference type="SUPFAM" id="SSF49503">
    <property type="entry name" value="Cupredoxins"/>
    <property type="match status" value="1"/>
</dbReference>
<dbReference type="GO" id="GO:0009055">
    <property type="term" value="F:electron transfer activity"/>
    <property type="evidence" value="ECO:0007669"/>
    <property type="project" value="InterPro"/>
</dbReference>
<evidence type="ECO:0000256" key="2">
    <source>
        <dbReference type="ARBA" id="ARBA00023008"/>
    </source>
</evidence>
<dbReference type="Pfam" id="PF00127">
    <property type="entry name" value="Copper-bind"/>
    <property type="match status" value="1"/>
</dbReference>
<keyword evidence="2" id="KW-0186">Copper</keyword>
<dbReference type="PROSITE" id="PS51257">
    <property type="entry name" value="PROKAR_LIPOPROTEIN"/>
    <property type="match status" value="1"/>
</dbReference>
<dbReference type="InterPro" id="IPR008972">
    <property type="entry name" value="Cupredoxin"/>
</dbReference>
<evidence type="ECO:0000259" key="4">
    <source>
        <dbReference type="Pfam" id="PF00127"/>
    </source>
</evidence>
<comment type="caution">
    <text evidence="5">The sequence shown here is derived from an EMBL/GenBank/DDBJ whole genome shotgun (WGS) entry which is preliminary data.</text>
</comment>
<reference evidence="5 6" key="1">
    <citation type="journal article" date="2011" name="Stand. Genomic Sci.">
        <title>Non-contiguous finished genome sequence and contextual data of the filamentous soil bacterium Ktedonobacter racemifer type strain (SOSP1-21).</title>
        <authorList>
            <person name="Chang Y.J."/>
            <person name="Land M."/>
            <person name="Hauser L."/>
            <person name="Chertkov O."/>
            <person name="Del Rio T.G."/>
            <person name="Nolan M."/>
            <person name="Copeland A."/>
            <person name="Tice H."/>
            <person name="Cheng J.F."/>
            <person name="Lucas S."/>
            <person name="Han C."/>
            <person name="Goodwin L."/>
            <person name="Pitluck S."/>
            <person name="Ivanova N."/>
            <person name="Ovchinikova G."/>
            <person name="Pati A."/>
            <person name="Chen A."/>
            <person name="Palaniappan K."/>
            <person name="Mavromatis K."/>
            <person name="Liolios K."/>
            <person name="Brettin T."/>
            <person name="Fiebig A."/>
            <person name="Rohde M."/>
            <person name="Abt B."/>
            <person name="Goker M."/>
            <person name="Detter J.C."/>
            <person name="Woyke T."/>
            <person name="Bristow J."/>
            <person name="Eisen J.A."/>
            <person name="Markowitz V."/>
            <person name="Hugenholtz P."/>
            <person name="Kyrpides N.C."/>
            <person name="Klenk H.P."/>
            <person name="Lapidus A."/>
        </authorList>
    </citation>
    <scope>NUCLEOTIDE SEQUENCE [LARGE SCALE GENOMIC DNA]</scope>
    <source>
        <strain evidence="6">DSM 44963</strain>
    </source>
</reference>
<keyword evidence="6" id="KW-1185">Reference proteome</keyword>
<dbReference type="GO" id="GO:0005507">
    <property type="term" value="F:copper ion binding"/>
    <property type="evidence" value="ECO:0007669"/>
    <property type="project" value="InterPro"/>
</dbReference>
<keyword evidence="3" id="KW-0732">Signal</keyword>
<dbReference type="RefSeq" id="WP_007919226.1">
    <property type="nucleotide sequence ID" value="NZ_ADVG01000004.1"/>
</dbReference>
<protein>
    <submittedName>
        <fullName evidence="5">Putative blue (Type 1) copper protein</fullName>
    </submittedName>
</protein>
<organism evidence="5 6">
    <name type="scientific">Ktedonobacter racemifer DSM 44963</name>
    <dbReference type="NCBI Taxonomy" id="485913"/>
    <lineage>
        <taxon>Bacteria</taxon>
        <taxon>Bacillati</taxon>
        <taxon>Chloroflexota</taxon>
        <taxon>Ktedonobacteria</taxon>
        <taxon>Ktedonobacterales</taxon>
        <taxon>Ktedonobacteraceae</taxon>
        <taxon>Ktedonobacter</taxon>
    </lineage>
</organism>
<keyword evidence="1" id="KW-0479">Metal-binding</keyword>
<evidence type="ECO:0000256" key="3">
    <source>
        <dbReference type="SAM" id="SignalP"/>
    </source>
</evidence>
<proteinExistence type="predicted"/>
<feature type="signal peptide" evidence="3">
    <location>
        <begin position="1"/>
        <end position="27"/>
    </location>
</feature>
<dbReference type="InterPro" id="IPR000923">
    <property type="entry name" value="BlueCu_1"/>
</dbReference>
<name>D6U5B4_KTERA</name>
<dbReference type="Gene3D" id="2.60.40.420">
    <property type="entry name" value="Cupredoxins - blue copper proteins"/>
    <property type="match status" value="1"/>
</dbReference>
<sequence length="126" mass="13275">MFRKCTILLSICSLLLLSIIACSSSTANDTPNTVHMSDNSFVQSSITIKKGDSITLVADTLTPHTIANGTWDNDTAKPSTEAGAPTVKNLQVSGNSSTSIGPFTTAGTFHLYCTIHGGMQLEVIVK</sequence>
<dbReference type="AlphaFoldDB" id="D6U5B4"/>
<dbReference type="InParanoid" id="D6U5B4"/>
<dbReference type="OrthoDB" id="162414at2"/>
<dbReference type="EMBL" id="ADVG01000004">
    <property type="protein sequence ID" value="EFH81694.1"/>
    <property type="molecule type" value="Genomic_DNA"/>
</dbReference>
<dbReference type="STRING" id="485913.Krac_2431"/>
<gene>
    <name evidence="5" type="ORF">Krac_2431</name>
</gene>
<feature type="chain" id="PRO_5003088626" evidence="3">
    <location>
        <begin position="28"/>
        <end position="126"/>
    </location>
</feature>
<evidence type="ECO:0000256" key="1">
    <source>
        <dbReference type="ARBA" id="ARBA00022723"/>
    </source>
</evidence>
<accession>D6U5B4</accession>
<feature type="domain" description="Blue (type 1) copper" evidence="4">
    <location>
        <begin position="36"/>
        <end position="125"/>
    </location>
</feature>